<evidence type="ECO:0000313" key="17">
    <source>
        <dbReference type="Proteomes" id="UP000029558"/>
    </source>
</evidence>
<evidence type="ECO:0000256" key="11">
    <source>
        <dbReference type="HAMAP-Rule" id="MF_00246"/>
    </source>
</evidence>
<evidence type="ECO:0000256" key="9">
    <source>
        <dbReference type="ARBA" id="ARBA00023144"/>
    </source>
</evidence>
<feature type="binding site" evidence="11">
    <location>
        <begin position="32"/>
        <end position="35"/>
    </location>
    <ligand>
        <name>substrate</name>
    </ligand>
</feature>
<gene>
    <name evidence="11" type="primary">galK</name>
    <name evidence="16" type="ORF">KU39_835</name>
</gene>
<dbReference type="InterPro" id="IPR013750">
    <property type="entry name" value="GHMP_kinase_C_dom"/>
</dbReference>
<dbReference type="NCBIfam" id="TIGR00131">
    <property type="entry name" value="gal_kin"/>
    <property type="match status" value="1"/>
</dbReference>
<comment type="pathway">
    <text evidence="11">Carbohydrate metabolism; galactose metabolism.</text>
</comment>
<evidence type="ECO:0000256" key="2">
    <source>
        <dbReference type="ARBA" id="ARBA00022490"/>
    </source>
</evidence>
<dbReference type="SUPFAM" id="SSF54211">
    <property type="entry name" value="Ribosomal protein S5 domain 2-like"/>
    <property type="match status" value="1"/>
</dbReference>
<comment type="similarity">
    <text evidence="1 11">Belongs to the GHMP kinase family. GalK subfamily.</text>
</comment>
<dbReference type="Proteomes" id="UP000029558">
    <property type="component" value="Chromosome"/>
</dbReference>
<reference evidence="16 17" key="1">
    <citation type="journal article" date="2014" name="Genome Announc.">
        <title>Comparative Genome Analysis of Two Isolates of the Fish Pathogen Piscirickettsia salmonis from Different Hosts Reveals Major Differences in Virulence-Associated Secretion Systems.</title>
        <authorList>
            <person name="Bohle H."/>
            <person name="Henriquez P."/>
            <person name="Grothusen H."/>
            <person name="Navas E."/>
            <person name="Sandoval A."/>
            <person name="Bustamante F."/>
            <person name="Bustos P."/>
            <person name="Mancilla M."/>
        </authorList>
    </citation>
    <scope>NUCLEOTIDE SEQUENCE [LARGE SCALE GENOMIC DNA]</scope>
    <source>
        <strain evidence="17">B1-32597</strain>
    </source>
</reference>
<dbReference type="NCBIfam" id="NF003705">
    <property type="entry name" value="PRK05322.1"/>
    <property type="match status" value="1"/>
</dbReference>
<feature type="domain" description="GHMP kinase C-terminal" evidence="14">
    <location>
        <begin position="275"/>
        <end position="356"/>
    </location>
</feature>
<dbReference type="PANTHER" id="PTHR10457:SF7">
    <property type="entry name" value="GALACTOKINASE-RELATED"/>
    <property type="match status" value="1"/>
</dbReference>
<dbReference type="InterPro" id="IPR000705">
    <property type="entry name" value="Galactokinase"/>
</dbReference>
<evidence type="ECO:0000256" key="3">
    <source>
        <dbReference type="ARBA" id="ARBA00022679"/>
    </source>
</evidence>
<name>A0A1L6TAA7_PISSA</name>
<evidence type="ECO:0000256" key="12">
    <source>
        <dbReference type="NCBIfam" id="TIGR00131"/>
    </source>
</evidence>
<keyword evidence="4 11" id="KW-0479">Metal-binding</keyword>
<dbReference type="EMBL" id="CP012508">
    <property type="protein sequence ID" value="ALB22018.1"/>
    <property type="molecule type" value="Genomic_DNA"/>
</dbReference>
<evidence type="ECO:0000259" key="13">
    <source>
        <dbReference type="Pfam" id="PF00288"/>
    </source>
</evidence>
<dbReference type="GO" id="GO:0006012">
    <property type="term" value="P:galactose metabolic process"/>
    <property type="evidence" value="ECO:0007669"/>
    <property type="project" value="UniProtKB-UniRule"/>
</dbReference>
<feature type="binding site" evidence="11">
    <location>
        <position position="219"/>
    </location>
    <ligand>
        <name>substrate</name>
    </ligand>
</feature>
<dbReference type="PANTHER" id="PTHR10457">
    <property type="entry name" value="MEVALONATE KINASE/GALACTOKINASE"/>
    <property type="match status" value="1"/>
</dbReference>
<dbReference type="PRINTS" id="PR00959">
    <property type="entry name" value="MEVGALKINASE"/>
</dbReference>
<dbReference type="InterPro" id="IPR020568">
    <property type="entry name" value="Ribosomal_Su5_D2-typ_SF"/>
</dbReference>
<dbReference type="GO" id="GO:0004335">
    <property type="term" value="F:galactokinase activity"/>
    <property type="evidence" value="ECO:0007669"/>
    <property type="project" value="UniProtKB-UniRule"/>
</dbReference>
<evidence type="ECO:0000259" key="14">
    <source>
        <dbReference type="Pfam" id="PF08544"/>
    </source>
</evidence>
<dbReference type="HAMAP" id="MF_00246">
    <property type="entry name" value="Galactokinase"/>
    <property type="match status" value="1"/>
</dbReference>
<dbReference type="EC" id="2.7.1.6" evidence="11 12"/>
<keyword evidence="7 11" id="KW-0067">ATP-binding</keyword>
<dbReference type="AlphaFoldDB" id="A0A1L6TAA7"/>
<dbReference type="InterPro" id="IPR006206">
    <property type="entry name" value="Mevalonate/galactokinase"/>
</dbReference>
<feature type="domain" description="GHMP kinase N-terminal" evidence="13">
    <location>
        <begin position="90"/>
        <end position="178"/>
    </location>
</feature>
<dbReference type="FunFam" id="3.30.70.890:FF:000001">
    <property type="entry name" value="Galactokinase"/>
    <property type="match status" value="1"/>
</dbReference>
<dbReference type="PROSITE" id="PS00106">
    <property type="entry name" value="GALACTOKINASE"/>
    <property type="match status" value="1"/>
</dbReference>
<dbReference type="Pfam" id="PF10509">
    <property type="entry name" value="GalKase_gal_bdg"/>
    <property type="match status" value="1"/>
</dbReference>
<feature type="site" description="Transition state stabilizer" evidence="11">
    <location>
        <position position="26"/>
    </location>
</feature>
<evidence type="ECO:0000256" key="8">
    <source>
        <dbReference type="ARBA" id="ARBA00022842"/>
    </source>
</evidence>
<comment type="catalytic activity">
    <reaction evidence="11">
        <text>alpha-D-galactose + ATP = alpha-D-galactose 1-phosphate + ADP + H(+)</text>
        <dbReference type="Rhea" id="RHEA:13553"/>
        <dbReference type="ChEBI" id="CHEBI:15378"/>
        <dbReference type="ChEBI" id="CHEBI:28061"/>
        <dbReference type="ChEBI" id="CHEBI:30616"/>
        <dbReference type="ChEBI" id="CHEBI:58336"/>
        <dbReference type="ChEBI" id="CHEBI:456216"/>
        <dbReference type="EC" id="2.7.1.6"/>
    </reaction>
</comment>
<evidence type="ECO:0000256" key="7">
    <source>
        <dbReference type="ARBA" id="ARBA00022840"/>
    </source>
</evidence>
<dbReference type="OrthoDB" id="250531at2"/>
<evidence type="ECO:0000256" key="4">
    <source>
        <dbReference type="ARBA" id="ARBA00022723"/>
    </source>
</evidence>
<dbReference type="FunFam" id="3.30.230.10:FF:000017">
    <property type="entry name" value="Galactokinase"/>
    <property type="match status" value="1"/>
</dbReference>
<evidence type="ECO:0000313" key="16">
    <source>
        <dbReference type="EMBL" id="ALB22018.1"/>
    </source>
</evidence>
<dbReference type="PROSITE" id="PS00627">
    <property type="entry name" value="GHMP_KINASES_ATP"/>
    <property type="match status" value="1"/>
</dbReference>
<dbReference type="GO" id="GO:0000287">
    <property type="term" value="F:magnesium ion binding"/>
    <property type="evidence" value="ECO:0007669"/>
    <property type="project" value="UniProtKB-UniRule"/>
</dbReference>
<accession>A0A1L6TAA7</accession>
<dbReference type="InterPro" id="IPR019539">
    <property type="entry name" value="GalKase_N"/>
</dbReference>
<evidence type="ECO:0000259" key="15">
    <source>
        <dbReference type="Pfam" id="PF10509"/>
    </source>
</evidence>
<dbReference type="PRINTS" id="PR00473">
    <property type="entry name" value="GALCTOKINASE"/>
</dbReference>
<dbReference type="SUPFAM" id="SSF55060">
    <property type="entry name" value="GHMP Kinase, C-terminal domain"/>
    <property type="match status" value="1"/>
</dbReference>
<evidence type="ECO:0000256" key="6">
    <source>
        <dbReference type="ARBA" id="ARBA00022777"/>
    </source>
</evidence>
<dbReference type="PIRSF" id="PIRSF000530">
    <property type="entry name" value="Galactokinase"/>
    <property type="match status" value="1"/>
</dbReference>
<keyword evidence="8 11" id="KW-0460">Magnesium</keyword>
<feature type="domain" description="Galactokinase N-terminal" evidence="15">
    <location>
        <begin position="8"/>
        <end position="56"/>
    </location>
</feature>
<dbReference type="RefSeq" id="WP_017377316.1">
    <property type="nucleotide sequence ID" value="NZ_CP012508.1"/>
</dbReference>
<keyword evidence="2 11" id="KW-0963">Cytoplasm</keyword>
<dbReference type="GO" id="GO:0005524">
    <property type="term" value="F:ATP binding"/>
    <property type="evidence" value="ECO:0007669"/>
    <property type="project" value="UniProtKB-UniRule"/>
</dbReference>
<feature type="active site" description="Proton acceptor" evidence="11">
    <location>
        <position position="170"/>
    </location>
</feature>
<dbReference type="InterPro" id="IPR022963">
    <property type="entry name" value="Galactokinase_bac"/>
</dbReference>
<protein>
    <recommendedName>
        <fullName evidence="11 12">Galactokinase</fullName>
        <ecNumber evidence="11 12">2.7.1.6</ecNumber>
    </recommendedName>
    <alternativeName>
        <fullName evidence="11">Galactose kinase</fullName>
    </alternativeName>
</protein>
<dbReference type="Pfam" id="PF08544">
    <property type="entry name" value="GHMP_kinases_C"/>
    <property type="match status" value="1"/>
</dbReference>
<keyword evidence="6 11" id="KW-0418">Kinase</keyword>
<evidence type="ECO:0000256" key="10">
    <source>
        <dbReference type="ARBA" id="ARBA00023277"/>
    </source>
</evidence>
<dbReference type="InterPro" id="IPR006204">
    <property type="entry name" value="GHMP_kinase_N_dom"/>
</dbReference>
<dbReference type="GO" id="GO:0005829">
    <property type="term" value="C:cytosol"/>
    <property type="evidence" value="ECO:0007669"/>
    <property type="project" value="TreeGrafter"/>
</dbReference>
<dbReference type="Pfam" id="PF00288">
    <property type="entry name" value="GHMP_kinases_N"/>
    <property type="match status" value="1"/>
</dbReference>
<evidence type="ECO:0000256" key="5">
    <source>
        <dbReference type="ARBA" id="ARBA00022741"/>
    </source>
</evidence>
<feature type="binding site" evidence="11">
    <location>
        <begin position="120"/>
        <end position="126"/>
    </location>
    <ligand>
        <name>ATP</name>
        <dbReference type="ChEBI" id="CHEBI:30616"/>
    </ligand>
</feature>
<feature type="binding site" evidence="11">
    <location>
        <position position="126"/>
    </location>
    <ligand>
        <name>Mg(2+)</name>
        <dbReference type="ChEBI" id="CHEBI:18420"/>
    </ligand>
</feature>
<comment type="subcellular location">
    <subcellularLocation>
        <location evidence="11">Cytoplasm</location>
    </subcellularLocation>
</comment>
<evidence type="ECO:0000256" key="1">
    <source>
        <dbReference type="ARBA" id="ARBA00006566"/>
    </source>
</evidence>
<proteinExistence type="inferred from homology"/>
<keyword evidence="3 11" id="KW-0808">Transferase</keyword>
<feature type="binding site" evidence="11">
    <location>
        <position position="158"/>
    </location>
    <ligand>
        <name>Mg(2+)</name>
        <dbReference type="ChEBI" id="CHEBI:18420"/>
    </ligand>
</feature>
<organism evidence="16 17">
    <name type="scientific">Piscirickettsia salmonis</name>
    <dbReference type="NCBI Taxonomy" id="1238"/>
    <lineage>
        <taxon>Bacteria</taxon>
        <taxon>Pseudomonadati</taxon>
        <taxon>Pseudomonadota</taxon>
        <taxon>Gammaproteobacteria</taxon>
        <taxon>Thiotrichales</taxon>
        <taxon>Piscirickettsiaceae</taxon>
        <taxon>Piscirickettsia</taxon>
    </lineage>
</organism>
<keyword evidence="5 11" id="KW-0547">Nucleotide-binding</keyword>
<dbReference type="InterPro" id="IPR036554">
    <property type="entry name" value="GHMP_kinase_C_sf"/>
</dbReference>
<comment type="caution">
    <text evidence="11">Lacks conserved residue(s) required for the propagation of feature annotation.</text>
</comment>
<dbReference type="InterPro" id="IPR006203">
    <property type="entry name" value="GHMP_knse_ATP-bd_CS"/>
</dbReference>
<keyword evidence="9 11" id="KW-0299">Galactose metabolism</keyword>
<comment type="function">
    <text evidence="11">Catalyzes the transfer of the gamma-phosphate of ATP to D-galactose to form alpha-D-galactose-1-phosphate (Gal-1-P).</text>
</comment>
<dbReference type="InterPro" id="IPR019741">
    <property type="entry name" value="Galactokinase_CS"/>
</dbReference>
<dbReference type="Gene3D" id="3.30.70.890">
    <property type="entry name" value="GHMP kinase, C-terminal domain"/>
    <property type="match status" value="1"/>
</dbReference>
<dbReference type="InterPro" id="IPR014721">
    <property type="entry name" value="Ribsml_uS5_D2-typ_fold_subgr"/>
</dbReference>
<keyword evidence="10 11" id="KW-0119">Carbohydrate metabolism</keyword>
<sequence>MTLHLTEIFKKHYTQPAQWHICCPGRVNLIGEHTDYNHGFVMPMAIDKATHLFIRPRQDQHVNLYAANFEDHYSFLFDQLVATDHEWGEYAKGMAWALHTYHQKLTYGFDGVIYGDIPIGAGLSSSASFELAIAHALCISNSMLWEPAQMAKLAQRAENEWIKVNCGIMDQFICALGQANHALLIDCDSLDYEQLPLPKDSKIIVMDTATRRGLIDSAYNKRRQQCEVAAQSMAVDSLRALSETNLPQLQARLDKTTYQRARHVISENTRVLAAKQALLNHDTERFGALMIESHESLRQDFEVSSDALDTIVQIALATEGCLGARMTGAGFGGCAVALVNADHAQQFVSTVTEKYQQAQKITPYLYICAPSPGCSATPIN</sequence>
<dbReference type="Gene3D" id="3.30.230.10">
    <property type="match status" value="1"/>
</dbReference>